<dbReference type="RefSeq" id="WP_095609388.1">
    <property type="nucleotide sequence ID" value="NZ_LMVN01000029.1"/>
</dbReference>
<evidence type="ECO:0000313" key="3">
    <source>
        <dbReference type="EMBL" id="PAV06534.1"/>
    </source>
</evidence>
<comment type="caution">
    <text evidence="3">The sequence shown here is derived from an EMBL/GenBank/DDBJ whole genome shotgun (WGS) entry which is preliminary data.</text>
</comment>
<dbReference type="EMBL" id="LWMS01000002">
    <property type="protein sequence ID" value="PWL09029.1"/>
    <property type="molecule type" value="Genomic_DNA"/>
</dbReference>
<dbReference type="OrthoDB" id="82376at2157"/>
<reference evidence="4 6" key="1">
    <citation type="submission" date="2016-04" db="EMBL/GenBank/DDBJ databases">
        <title>Genome sequence of Methanosphaera cuniculi DSM 4103.</title>
        <authorList>
            <person name="Poehlein A."/>
            <person name="Seedorf H."/>
            <person name="Daniel R."/>
        </authorList>
    </citation>
    <scope>NUCLEOTIDE SEQUENCE [LARGE SCALE GENOMIC DNA]</scope>
    <source>
        <strain evidence="4 6">DSM 4103</strain>
    </source>
</reference>
<evidence type="ECO:0000313" key="6">
    <source>
        <dbReference type="Proteomes" id="UP000246004"/>
    </source>
</evidence>
<dbReference type="Proteomes" id="UP000246004">
    <property type="component" value="Unassembled WGS sequence"/>
</dbReference>
<evidence type="ECO:0000313" key="5">
    <source>
        <dbReference type="Proteomes" id="UP000217528"/>
    </source>
</evidence>
<proteinExistence type="predicted"/>
<dbReference type="Pfam" id="PF01336">
    <property type="entry name" value="tRNA_anti-codon"/>
    <property type="match status" value="1"/>
</dbReference>
<keyword evidence="1" id="KW-0472">Membrane</keyword>
<keyword evidence="1" id="KW-0812">Transmembrane</keyword>
<dbReference type="Gene3D" id="2.40.50.140">
    <property type="entry name" value="Nucleic acid-binding proteins"/>
    <property type="match status" value="1"/>
</dbReference>
<gene>
    <name evidence="3" type="ORF">ASJ82_04760</name>
    <name evidence="4" type="ORF">MSCUN_00900</name>
</gene>
<keyword evidence="5" id="KW-1185">Reference proteome</keyword>
<dbReference type="AlphaFoldDB" id="A0A2A2HB96"/>
<dbReference type="InterPro" id="IPR012340">
    <property type="entry name" value="NA-bd_OB-fold"/>
</dbReference>
<protein>
    <submittedName>
        <fullName evidence="4">OB-fold nucleic acid binding domain protein</fullName>
    </submittedName>
</protein>
<dbReference type="EMBL" id="LMVN01000029">
    <property type="protein sequence ID" value="PAV06534.1"/>
    <property type="molecule type" value="Genomic_DNA"/>
</dbReference>
<feature type="domain" description="OB" evidence="2">
    <location>
        <begin position="47"/>
        <end position="116"/>
    </location>
</feature>
<organism evidence="3 5">
    <name type="scientific">Methanosphaera cuniculi</name>
    <dbReference type="NCBI Taxonomy" id="1077256"/>
    <lineage>
        <taxon>Archaea</taxon>
        <taxon>Methanobacteriati</taxon>
        <taxon>Methanobacteriota</taxon>
        <taxon>Methanomada group</taxon>
        <taxon>Methanobacteria</taxon>
        <taxon>Methanobacteriales</taxon>
        <taxon>Methanobacteriaceae</taxon>
        <taxon>Methanosphaera</taxon>
    </lineage>
</organism>
<dbReference type="Proteomes" id="UP000217528">
    <property type="component" value="Unassembled WGS sequence"/>
</dbReference>
<dbReference type="GO" id="GO:0003676">
    <property type="term" value="F:nucleic acid binding"/>
    <property type="evidence" value="ECO:0007669"/>
    <property type="project" value="InterPro"/>
</dbReference>
<sequence>MQDQKIFKIATITTIIGIIGLILTSGMVMPNELKIKQIDNSHIDEQVQITGHIISITKTKTKTTILKIADNTSTINVVIFNDANIKNLNQNTKVTITGKVAQYKGQPEIILEDMTNIKINS</sequence>
<evidence type="ECO:0000259" key="2">
    <source>
        <dbReference type="Pfam" id="PF01336"/>
    </source>
</evidence>
<dbReference type="InterPro" id="IPR004365">
    <property type="entry name" value="NA-bd_OB_tRNA"/>
</dbReference>
<feature type="transmembrane region" description="Helical" evidence="1">
    <location>
        <begin position="6"/>
        <end position="28"/>
    </location>
</feature>
<reference evidence="3 5" key="2">
    <citation type="journal article" date="2017" name="BMC Genomics">
        <title>Genomic analysis of methanogenic archaea reveals a shift towards energy conservation.</title>
        <authorList>
            <person name="Gilmore S.P."/>
            <person name="Henske J.K."/>
            <person name="Sexton J.A."/>
            <person name="Solomon K.V."/>
            <person name="Seppala S."/>
            <person name="Yoo J.I."/>
            <person name="Huyett L.M."/>
            <person name="Pressman A."/>
            <person name="Cogan J.Z."/>
            <person name="Kivenson V."/>
            <person name="Peng X."/>
            <person name="Tan Y."/>
            <person name="Valentine D.L."/>
            <person name="O'Malley M.A."/>
        </authorList>
    </citation>
    <scope>NUCLEOTIDE SEQUENCE [LARGE SCALE GENOMIC DNA]</scope>
    <source>
        <strain evidence="3 5">1R-7</strain>
    </source>
</reference>
<evidence type="ECO:0000313" key="4">
    <source>
        <dbReference type="EMBL" id="PWL09029.1"/>
    </source>
</evidence>
<name>A0A2A2HB96_9EURY</name>
<dbReference type="SUPFAM" id="SSF50249">
    <property type="entry name" value="Nucleic acid-binding proteins"/>
    <property type="match status" value="1"/>
</dbReference>
<evidence type="ECO:0000256" key="1">
    <source>
        <dbReference type="SAM" id="Phobius"/>
    </source>
</evidence>
<accession>A0A2A2HB96</accession>
<keyword evidence="1" id="KW-1133">Transmembrane helix</keyword>